<evidence type="ECO:0000313" key="3">
    <source>
        <dbReference type="Proteomes" id="UP000834106"/>
    </source>
</evidence>
<feature type="coiled-coil region" evidence="1">
    <location>
        <begin position="85"/>
        <end position="115"/>
    </location>
</feature>
<accession>A0AAD2E1X8</accession>
<protein>
    <submittedName>
        <fullName evidence="2">Uncharacterized protein</fullName>
    </submittedName>
</protein>
<reference evidence="2" key="1">
    <citation type="submission" date="2023-05" db="EMBL/GenBank/DDBJ databases">
        <authorList>
            <person name="Huff M."/>
        </authorList>
    </citation>
    <scope>NUCLEOTIDE SEQUENCE</scope>
</reference>
<keyword evidence="1" id="KW-0175">Coiled coil</keyword>
<organism evidence="2 3">
    <name type="scientific">Fraxinus pennsylvanica</name>
    <dbReference type="NCBI Taxonomy" id="56036"/>
    <lineage>
        <taxon>Eukaryota</taxon>
        <taxon>Viridiplantae</taxon>
        <taxon>Streptophyta</taxon>
        <taxon>Embryophyta</taxon>
        <taxon>Tracheophyta</taxon>
        <taxon>Spermatophyta</taxon>
        <taxon>Magnoliopsida</taxon>
        <taxon>eudicotyledons</taxon>
        <taxon>Gunneridae</taxon>
        <taxon>Pentapetalae</taxon>
        <taxon>asterids</taxon>
        <taxon>lamiids</taxon>
        <taxon>Lamiales</taxon>
        <taxon>Oleaceae</taxon>
        <taxon>Oleeae</taxon>
        <taxon>Fraxinus</taxon>
    </lineage>
</organism>
<gene>
    <name evidence="2" type="ORF">FPE_LOCUS23437</name>
</gene>
<dbReference type="EMBL" id="OU503049">
    <property type="protein sequence ID" value="CAI9776007.1"/>
    <property type="molecule type" value="Genomic_DNA"/>
</dbReference>
<name>A0AAD2E1X8_9LAMI</name>
<proteinExistence type="predicted"/>
<evidence type="ECO:0000313" key="2">
    <source>
        <dbReference type="EMBL" id="CAI9776007.1"/>
    </source>
</evidence>
<dbReference type="AlphaFoldDB" id="A0AAD2E1X8"/>
<keyword evidence="3" id="KW-1185">Reference proteome</keyword>
<sequence>MNILKQSVLEYVSFMDMNIKKASTSNQIETFDLLGAKMAQALELPSLKISSDFRLMLKIIHSEISSLPAKNVELKAKKIQYLNVVIEKESLLQELEKTKSNLRELSSEVKEVERGKSLLERYSKLDVDEGLMTELSTSSDEQRNEWEKLREQMRSLWGRL</sequence>
<evidence type="ECO:0000256" key="1">
    <source>
        <dbReference type="SAM" id="Coils"/>
    </source>
</evidence>
<dbReference type="Proteomes" id="UP000834106">
    <property type="component" value="Chromosome 14"/>
</dbReference>